<feature type="domain" description="Acyl-CoA dehydrogenase/oxidase N-terminal" evidence="1">
    <location>
        <begin position="5"/>
        <end position="87"/>
    </location>
</feature>
<dbReference type="InterPro" id="IPR009100">
    <property type="entry name" value="AcylCoA_DH/oxidase_NM_dom_sf"/>
</dbReference>
<dbReference type="InterPro" id="IPR037069">
    <property type="entry name" value="AcylCoA_DH/ox_N_sf"/>
</dbReference>
<accession>A0A3N1D414</accession>
<reference evidence="2 3" key="1">
    <citation type="submission" date="2018-11" db="EMBL/GenBank/DDBJ databases">
        <title>Sequencing the genomes of 1000 actinobacteria strains.</title>
        <authorList>
            <person name="Klenk H.-P."/>
        </authorList>
    </citation>
    <scope>NUCLEOTIDE SEQUENCE [LARGE SCALE GENOMIC DNA]</scope>
    <source>
        <strain evidence="2 3">DSM 44254</strain>
    </source>
</reference>
<proteinExistence type="predicted"/>
<dbReference type="OrthoDB" id="3536625at2"/>
<evidence type="ECO:0000313" key="3">
    <source>
        <dbReference type="Proteomes" id="UP000272400"/>
    </source>
</evidence>
<name>A0A3N1D414_9ACTN</name>
<gene>
    <name evidence="2" type="ORF">EDD29_5889</name>
</gene>
<keyword evidence="3" id="KW-1185">Reference proteome</keyword>
<dbReference type="Gene3D" id="1.10.540.10">
    <property type="entry name" value="Acyl-CoA dehydrogenase/oxidase, N-terminal domain"/>
    <property type="match status" value="1"/>
</dbReference>
<dbReference type="InterPro" id="IPR013786">
    <property type="entry name" value="AcylCoA_DH/ox_N"/>
</dbReference>
<dbReference type="GO" id="GO:0050660">
    <property type="term" value="F:flavin adenine dinucleotide binding"/>
    <property type="evidence" value="ECO:0007669"/>
    <property type="project" value="InterPro"/>
</dbReference>
<dbReference type="SUPFAM" id="SSF56645">
    <property type="entry name" value="Acyl-CoA dehydrogenase NM domain-like"/>
    <property type="match status" value="1"/>
</dbReference>
<protein>
    <submittedName>
        <fullName evidence="2">Alkylation response protein AidB-like acyl-CoA dehydrogenase</fullName>
    </submittedName>
</protein>
<dbReference type="AlphaFoldDB" id="A0A3N1D414"/>
<dbReference type="EMBL" id="RJKE01000001">
    <property type="protein sequence ID" value="ROO88226.1"/>
    <property type="molecule type" value="Genomic_DNA"/>
</dbReference>
<organism evidence="2 3">
    <name type="scientific">Actinocorallia herbida</name>
    <dbReference type="NCBI Taxonomy" id="58109"/>
    <lineage>
        <taxon>Bacteria</taxon>
        <taxon>Bacillati</taxon>
        <taxon>Actinomycetota</taxon>
        <taxon>Actinomycetes</taxon>
        <taxon>Streptosporangiales</taxon>
        <taxon>Thermomonosporaceae</taxon>
        <taxon>Actinocorallia</taxon>
    </lineage>
</organism>
<dbReference type="PANTHER" id="PTHR43884:SF12">
    <property type="entry name" value="ISOVALERYL-COA DEHYDROGENASE, MITOCHONDRIAL-RELATED"/>
    <property type="match status" value="1"/>
</dbReference>
<comment type="caution">
    <text evidence="2">The sequence shown here is derived from an EMBL/GenBank/DDBJ whole genome shotgun (WGS) entry which is preliminary data.</text>
</comment>
<dbReference type="RefSeq" id="WP_123667490.1">
    <property type="nucleotide sequence ID" value="NZ_RJKE01000001.1"/>
</dbReference>
<sequence length="317" mass="33536">MIDPREAARELADDLLFPDAARVDRLDRVPEEHFTALAERGLYGLAVDAAPEVHQEVVEILAGGCLATAFVWLQHTALTKAVAGYGTHPELLADLRAGRVKAGVALGGLWPNAPLRARRDGDGLVLEGSSPWFTGWGVVDVFLLAARDEADRIRWLYLDARPGPALRAEPLDLTAARASGTVRLVFDGLRVPAARLLGDDPSEGLAERDRAGLRTNGYLALGVAARCAALIGPSPWDARVAAVRTLLDTAEPPALPAARAAVSDLAVRAAAALAVAQGSTSVLRGSHPERLAREAAFLLVFGTRPAIRDSLATRLGD</sequence>
<dbReference type="Gene3D" id="2.40.110.10">
    <property type="entry name" value="Butyryl-CoA Dehydrogenase, subunit A, domain 2"/>
    <property type="match status" value="1"/>
</dbReference>
<dbReference type="Proteomes" id="UP000272400">
    <property type="component" value="Unassembled WGS sequence"/>
</dbReference>
<dbReference type="GO" id="GO:0003995">
    <property type="term" value="F:acyl-CoA dehydrogenase activity"/>
    <property type="evidence" value="ECO:0007669"/>
    <property type="project" value="TreeGrafter"/>
</dbReference>
<dbReference type="InterPro" id="IPR046373">
    <property type="entry name" value="Acyl-CoA_Oxase/DH_mid-dom_sf"/>
</dbReference>
<dbReference type="PANTHER" id="PTHR43884">
    <property type="entry name" value="ACYL-COA DEHYDROGENASE"/>
    <property type="match status" value="1"/>
</dbReference>
<evidence type="ECO:0000313" key="2">
    <source>
        <dbReference type="EMBL" id="ROO88226.1"/>
    </source>
</evidence>
<dbReference type="Pfam" id="PF02771">
    <property type="entry name" value="Acyl-CoA_dh_N"/>
    <property type="match status" value="1"/>
</dbReference>
<evidence type="ECO:0000259" key="1">
    <source>
        <dbReference type="Pfam" id="PF02771"/>
    </source>
</evidence>